<dbReference type="SMART" id="SM00823">
    <property type="entry name" value="PKS_PP"/>
    <property type="match status" value="1"/>
</dbReference>
<evidence type="ECO:0000256" key="8">
    <source>
        <dbReference type="ARBA" id="ARBA00033440"/>
    </source>
</evidence>
<dbReference type="InterPro" id="IPR001242">
    <property type="entry name" value="Condensation_dom"/>
</dbReference>
<dbReference type="OrthoDB" id="2472181at2"/>
<comment type="similarity">
    <text evidence="3">Belongs to the ATP-dependent AMP-binding enzyme family. MbtB subfamily.</text>
</comment>
<dbReference type="PANTHER" id="PTHR45527:SF10">
    <property type="entry name" value="PYOCHELIN SYNTHASE PCHF"/>
    <property type="match status" value="1"/>
</dbReference>
<dbReference type="Gene3D" id="3.30.559.10">
    <property type="entry name" value="Chloramphenicol acetyltransferase-like domain"/>
    <property type="match status" value="1"/>
</dbReference>
<dbReference type="SUPFAM" id="SSF56801">
    <property type="entry name" value="Acetyl-CoA synthetase-like"/>
    <property type="match status" value="1"/>
</dbReference>
<feature type="compositionally biased region" description="Low complexity" evidence="9">
    <location>
        <begin position="71"/>
        <end position="86"/>
    </location>
</feature>
<evidence type="ECO:0000313" key="11">
    <source>
        <dbReference type="EMBL" id="RJL27211.1"/>
    </source>
</evidence>
<dbReference type="InterPro" id="IPR006162">
    <property type="entry name" value="Ppantetheine_attach_site"/>
</dbReference>
<dbReference type="GO" id="GO:0044550">
    <property type="term" value="P:secondary metabolite biosynthetic process"/>
    <property type="evidence" value="ECO:0007669"/>
    <property type="project" value="TreeGrafter"/>
</dbReference>
<evidence type="ECO:0000256" key="5">
    <source>
        <dbReference type="ARBA" id="ARBA00022450"/>
    </source>
</evidence>
<dbReference type="InterPro" id="IPR020845">
    <property type="entry name" value="AMP-binding_CS"/>
</dbReference>
<dbReference type="CDD" id="cd12114">
    <property type="entry name" value="A_NRPS_TlmIV_like"/>
    <property type="match status" value="1"/>
</dbReference>
<evidence type="ECO:0000256" key="7">
    <source>
        <dbReference type="ARBA" id="ARBA00022598"/>
    </source>
</evidence>
<comment type="caution">
    <text evidence="11">The sequence shown here is derived from an EMBL/GenBank/DDBJ whole genome shotgun (WGS) entry which is preliminary data.</text>
</comment>
<dbReference type="InterPro" id="IPR045851">
    <property type="entry name" value="AMP-bd_C_sf"/>
</dbReference>
<keyword evidence="5" id="KW-0596">Phosphopantetheine</keyword>
<dbReference type="GO" id="GO:0031177">
    <property type="term" value="F:phosphopantetheine binding"/>
    <property type="evidence" value="ECO:0007669"/>
    <property type="project" value="InterPro"/>
</dbReference>
<dbReference type="PROSITE" id="PS00012">
    <property type="entry name" value="PHOSPHOPANTETHEINE"/>
    <property type="match status" value="1"/>
</dbReference>
<name>A0A3A4AFB6_9ACTN</name>
<dbReference type="InterPro" id="IPR042099">
    <property type="entry name" value="ANL_N_sf"/>
</dbReference>
<dbReference type="Gene3D" id="3.30.559.30">
    <property type="entry name" value="Nonribosomal peptide synthetase, condensation domain"/>
    <property type="match status" value="1"/>
</dbReference>
<dbReference type="InterPro" id="IPR057737">
    <property type="entry name" value="Condensation_MtbB-like"/>
</dbReference>
<dbReference type="GO" id="GO:0005737">
    <property type="term" value="C:cytoplasm"/>
    <property type="evidence" value="ECO:0007669"/>
    <property type="project" value="TreeGrafter"/>
</dbReference>
<protein>
    <recommendedName>
        <fullName evidence="4">Phenyloxazoline synthase MbtB</fullName>
    </recommendedName>
    <alternativeName>
        <fullName evidence="8">Mycobactin synthetase protein B</fullName>
    </alternativeName>
</protein>
<evidence type="ECO:0000259" key="10">
    <source>
        <dbReference type="PROSITE" id="PS50075"/>
    </source>
</evidence>
<dbReference type="FunFam" id="3.30.559.10:FF:000023">
    <property type="entry name" value="Non-ribosomal peptide synthetase"/>
    <property type="match status" value="1"/>
</dbReference>
<dbReference type="CDD" id="cd19535">
    <property type="entry name" value="Cyc_NRPS"/>
    <property type="match status" value="1"/>
</dbReference>
<dbReference type="Pfam" id="PF00501">
    <property type="entry name" value="AMP-binding"/>
    <property type="match status" value="1"/>
</dbReference>
<dbReference type="InterPro" id="IPR000873">
    <property type="entry name" value="AMP-dep_synth/lig_dom"/>
</dbReference>
<comment type="cofactor">
    <cofactor evidence="1">
        <name>pantetheine 4'-phosphate</name>
        <dbReference type="ChEBI" id="CHEBI:47942"/>
    </cofactor>
</comment>
<keyword evidence="12" id="KW-1185">Reference proteome</keyword>
<dbReference type="GO" id="GO:0016874">
    <property type="term" value="F:ligase activity"/>
    <property type="evidence" value="ECO:0007669"/>
    <property type="project" value="UniProtKB-KW"/>
</dbReference>
<evidence type="ECO:0000256" key="1">
    <source>
        <dbReference type="ARBA" id="ARBA00001957"/>
    </source>
</evidence>
<dbReference type="SUPFAM" id="SSF47336">
    <property type="entry name" value="ACP-like"/>
    <property type="match status" value="2"/>
</dbReference>
<dbReference type="Pfam" id="PF00668">
    <property type="entry name" value="Condensation"/>
    <property type="match status" value="1"/>
</dbReference>
<dbReference type="Pfam" id="PF00550">
    <property type="entry name" value="PP-binding"/>
    <property type="match status" value="2"/>
</dbReference>
<dbReference type="FunFam" id="3.30.559.30:FF:000006">
    <property type="entry name" value="Yersiniabactin polyketide/non-ribosomal peptide synthetase"/>
    <property type="match status" value="1"/>
</dbReference>
<dbReference type="Gene3D" id="3.40.50.12780">
    <property type="entry name" value="N-terminal domain of ligase-like"/>
    <property type="match status" value="1"/>
</dbReference>
<dbReference type="InterPro" id="IPR025110">
    <property type="entry name" value="AMP-bd_C"/>
</dbReference>
<dbReference type="SUPFAM" id="SSF52777">
    <property type="entry name" value="CoA-dependent acyltransferases"/>
    <property type="match status" value="2"/>
</dbReference>
<evidence type="ECO:0000256" key="4">
    <source>
        <dbReference type="ARBA" id="ARBA00016743"/>
    </source>
</evidence>
<dbReference type="FunFam" id="1.10.1200.10:FF:000016">
    <property type="entry name" value="Non-ribosomal peptide synthase"/>
    <property type="match status" value="1"/>
</dbReference>
<feature type="region of interest" description="Disordered" evidence="9">
    <location>
        <begin position="71"/>
        <end position="123"/>
    </location>
</feature>
<feature type="domain" description="Carrier" evidence="10">
    <location>
        <begin position="1"/>
        <end position="68"/>
    </location>
</feature>
<reference evidence="11 12" key="1">
    <citation type="submission" date="2018-09" db="EMBL/GenBank/DDBJ databases">
        <title>YIM 75507 draft genome.</title>
        <authorList>
            <person name="Tang S."/>
            <person name="Feng Y."/>
        </authorList>
    </citation>
    <scope>NUCLEOTIDE SEQUENCE [LARGE SCALE GENOMIC DNA]</scope>
    <source>
        <strain evidence="11 12">YIM 75507</strain>
    </source>
</reference>
<evidence type="ECO:0000313" key="12">
    <source>
        <dbReference type="Proteomes" id="UP000265768"/>
    </source>
</evidence>
<dbReference type="GO" id="GO:0043041">
    <property type="term" value="P:amino acid activation for nonribosomal peptide biosynthetic process"/>
    <property type="evidence" value="ECO:0007669"/>
    <property type="project" value="TreeGrafter"/>
</dbReference>
<dbReference type="AlphaFoldDB" id="A0A3A4AFB6"/>
<evidence type="ECO:0000256" key="9">
    <source>
        <dbReference type="SAM" id="MobiDB-lite"/>
    </source>
</evidence>
<dbReference type="EMBL" id="QZEY01000011">
    <property type="protein sequence ID" value="RJL27211.1"/>
    <property type="molecule type" value="Genomic_DNA"/>
</dbReference>
<dbReference type="GO" id="GO:0072330">
    <property type="term" value="P:monocarboxylic acid biosynthetic process"/>
    <property type="evidence" value="ECO:0007669"/>
    <property type="project" value="UniProtKB-ARBA"/>
</dbReference>
<dbReference type="InterPro" id="IPR009081">
    <property type="entry name" value="PP-bd_ACP"/>
</dbReference>
<dbReference type="Proteomes" id="UP000265768">
    <property type="component" value="Unassembled WGS sequence"/>
</dbReference>
<dbReference type="InterPro" id="IPR036736">
    <property type="entry name" value="ACP-like_sf"/>
</dbReference>
<comment type="pathway">
    <text evidence="2">Siderophore biosynthesis; mycobactin biosynthesis.</text>
</comment>
<dbReference type="PROSITE" id="PS00455">
    <property type="entry name" value="AMP_BINDING"/>
    <property type="match status" value="1"/>
</dbReference>
<evidence type="ECO:0000256" key="2">
    <source>
        <dbReference type="ARBA" id="ARBA00005102"/>
    </source>
</evidence>
<dbReference type="Pfam" id="PF13193">
    <property type="entry name" value="AMP-binding_C"/>
    <property type="match status" value="1"/>
</dbReference>
<dbReference type="InterPro" id="IPR010071">
    <property type="entry name" value="AA_adenyl_dom"/>
</dbReference>
<dbReference type="InterPro" id="IPR020806">
    <property type="entry name" value="PKS_PP-bd"/>
</dbReference>
<dbReference type="PROSITE" id="PS50075">
    <property type="entry name" value="CARRIER"/>
    <property type="match status" value="2"/>
</dbReference>
<feature type="domain" description="Carrier" evidence="10">
    <location>
        <begin position="1062"/>
        <end position="1137"/>
    </location>
</feature>
<keyword evidence="7" id="KW-0436">Ligase</keyword>
<feature type="region of interest" description="Disordered" evidence="9">
    <location>
        <begin position="1"/>
        <end position="22"/>
    </location>
</feature>
<proteinExistence type="inferred from homology"/>
<gene>
    <name evidence="11" type="ORF">D5H75_25805</name>
</gene>
<organism evidence="11 12">
    <name type="scientific">Bailinhaonella thermotolerans</name>
    <dbReference type="NCBI Taxonomy" id="1070861"/>
    <lineage>
        <taxon>Bacteria</taxon>
        <taxon>Bacillati</taxon>
        <taxon>Actinomycetota</taxon>
        <taxon>Actinomycetes</taxon>
        <taxon>Streptosporangiales</taxon>
        <taxon>Streptosporangiaceae</taxon>
        <taxon>Bailinhaonella</taxon>
    </lineage>
</organism>
<sequence length="1148" mass="121233">MRRAVEEALGRPPGSVGDDDDLIGHGADSIAIMRLAGAWRRSGVALRFADLIEKPTLRAWWTLAAERAAAPAEPYGPAEPPAAGEPHGPGEPDRQGRAAGGGSAGGQAVTRGGPGGEGPVEPAPMQQAYWIGRGEDQVLGGVSAHFYAELDGRGVEPERLERAVRALLRRHGMLRARFGEDGRQEILPESPWPGLTVHDLRENPGEAEAIRARQAHRRLAAERGEVFDVALSLLPGGVTRTHVNIDMLVCDALSYQIVLADLAELYAGRELPPLDYGFPRYLAERARRRSDAAARAREHWRARLPGLPGAPQLPLAADPERLARAGVARRHHWIGAAGRERLAAGARARNLTLPAVLATAFAEVVAAWSAEPRFLLNLPIFDREDLHPDAGRIVGDFTNLLLLAVDMSGEAPFAERARRLQDRLRGDLAHTEYSGVEVLRDLARIRPGDWMMAPVVFTSAIGMGELFGPAVRRRLGTPVWQSSETPQVWLDHQVIEHDGGLLLNWDVVEELFPEGVVDGMFDAYLALLGRLAAAGDDAAAGGDGLSGAGGGAWERPARPGLPPAQAEARARVNATGPPHPPRTLHGRFFARAAREPDRPALAWGEAGIMSYGELAGRALRVAGALAAEGVRPGDAVAVTLPRGPDQIAAVLGVLAAGAAYVPVGVDQPAARAARIHAGAGVRRVIAGGLPGGAPPLPEPVPADPAGLAYVIYTSGSTGEPKGVEIEHRAAANTIDEINEQYGVSPDDRVLAVSALDFDLSAHDVFGTLSAGGTLVLVEEEARQEARRWAALAETWNVTIWNSVPAILDMLLIAGGGRTLRLALISGDWIGLDLPGRLAARAPGCRFVALGGATEAAIWSNAYEVTGLDPGWRSIPYGFPLRGQRYRVADDAGRDRPDLVPGELWIGGAGVARGYRGDAARTAERFVEHAGERWYRTGDLGRYRPGGILEFLGRADHQVKIRGHRIELGEIEAAALACPGVAAAAAVPVSAGRIGAAVTGDGTQAPPDPAAVRAFLASRLPAYMVPDDLVVLPALPLNANGKVDRAALPGLVSRAAAAGESEPPRGPVETEIAALWGGLLGVAGVGRGQSFFALGGDSLSATRLLEELRVRFGAELSLRRLFAAPTVAGIAALVAERAEETEEIEEGVI</sequence>
<dbReference type="GO" id="GO:0008610">
    <property type="term" value="P:lipid biosynthetic process"/>
    <property type="evidence" value="ECO:0007669"/>
    <property type="project" value="UniProtKB-ARBA"/>
</dbReference>
<dbReference type="Gene3D" id="1.10.1200.10">
    <property type="entry name" value="ACP-like"/>
    <property type="match status" value="1"/>
</dbReference>
<dbReference type="Gene3D" id="3.30.300.30">
    <property type="match status" value="1"/>
</dbReference>
<dbReference type="InterPro" id="IPR023213">
    <property type="entry name" value="CAT-like_dom_sf"/>
</dbReference>
<keyword evidence="6" id="KW-0597">Phosphoprotein</keyword>
<dbReference type="InterPro" id="IPR029058">
    <property type="entry name" value="AB_hydrolase_fold"/>
</dbReference>
<dbReference type="PANTHER" id="PTHR45527">
    <property type="entry name" value="NONRIBOSOMAL PEPTIDE SYNTHETASE"/>
    <property type="match status" value="1"/>
</dbReference>
<dbReference type="Gene3D" id="3.40.50.1820">
    <property type="entry name" value="alpha/beta hydrolase"/>
    <property type="match status" value="1"/>
</dbReference>
<evidence type="ECO:0000256" key="3">
    <source>
        <dbReference type="ARBA" id="ARBA00007380"/>
    </source>
</evidence>
<evidence type="ECO:0000256" key="6">
    <source>
        <dbReference type="ARBA" id="ARBA00022553"/>
    </source>
</evidence>
<dbReference type="NCBIfam" id="TIGR01733">
    <property type="entry name" value="AA-adenyl-dom"/>
    <property type="match status" value="1"/>
</dbReference>
<accession>A0A3A4AFB6</accession>